<dbReference type="AlphaFoldDB" id="A0A9P8ALE6"/>
<comment type="caution">
    <text evidence="2">The sequence shown here is derived from an EMBL/GenBank/DDBJ whole genome shotgun (WGS) entry which is preliminary data.</text>
</comment>
<reference evidence="2" key="1">
    <citation type="submission" date="2020-11" db="EMBL/GenBank/DDBJ databases">
        <title>Adaptations for nitrogen fixation in a non-lichenized fungal sporocarp promotes dispersal by wood-feeding termites.</title>
        <authorList>
            <consortium name="DOE Joint Genome Institute"/>
            <person name="Koch R.A."/>
            <person name="Yoon G."/>
            <person name="Arayal U."/>
            <person name="Lail K."/>
            <person name="Amirebrahimi M."/>
            <person name="Labutti K."/>
            <person name="Lipzen A."/>
            <person name="Riley R."/>
            <person name="Barry K."/>
            <person name="Henrissat B."/>
            <person name="Grigoriev I.V."/>
            <person name="Herr J.R."/>
            <person name="Aime M.C."/>
        </authorList>
    </citation>
    <scope>NUCLEOTIDE SEQUENCE</scope>
    <source>
        <strain evidence="2">MCA 3950</strain>
    </source>
</reference>
<evidence type="ECO:0000313" key="3">
    <source>
        <dbReference type="Proteomes" id="UP000812287"/>
    </source>
</evidence>
<dbReference type="Proteomes" id="UP000812287">
    <property type="component" value="Unassembled WGS sequence"/>
</dbReference>
<feature type="compositionally biased region" description="Polar residues" evidence="1">
    <location>
        <begin position="216"/>
        <end position="225"/>
    </location>
</feature>
<sequence length="406" mass="45031">MRTRTSQRISSASPPPPLILLPSIPMGLLTMPGTLSMSLGWLQDPVPQHLAASLTMPIPLSDLAPGWGRTPQTSQTMNKDDEKYGKKPYVSTSQPETLLSSSTMMMPSNKRSVGSIVSHSQYIANLRTNIWRRSHKEEKPASTMSRTKTASEKWRETNWPGPMSQTGMDSAQRSPAYSCQYEQTPPSPPPSSENPVHHEAEPLNIRLTVLEPGGATTLQSHSTPLLSEPPASTPPSGVMSLSSDTTDFEPLEMPTSLPMHSEDFLEVESLDNLLMMTTNRTSISITSKWRQQEQLAETNMTPISAVNLLLPMIIHQILQLLGQAPSQGSGTMIQLGEAESFYDLPTNFLLEETEKEETESSDPPCPGGVLGYGLLESMDEEELEQKIKRVRMQEYQEYYLQEVNFL</sequence>
<evidence type="ECO:0000313" key="2">
    <source>
        <dbReference type="EMBL" id="KAG7439715.1"/>
    </source>
</evidence>
<feature type="region of interest" description="Disordered" evidence="1">
    <location>
        <begin position="133"/>
        <end position="197"/>
    </location>
</feature>
<proteinExistence type="predicted"/>
<dbReference type="RefSeq" id="XP_043033215.1">
    <property type="nucleotide sequence ID" value="XM_043184625.1"/>
</dbReference>
<feature type="region of interest" description="Disordered" evidence="1">
    <location>
        <begin position="215"/>
        <end position="242"/>
    </location>
</feature>
<keyword evidence="3" id="KW-1185">Reference proteome</keyword>
<protein>
    <submittedName>
        <fullName evidence="2">Uncharacterized protein</fullName>
    </submittedName>
</protein>
<name>A0A9P8ALE6_9AGAR</name>
<dbReference type="EMBL" id="MU250586">
    <property type="protein sequence ID" value="KAG7439715.1"/>
    <property type="molecule type" value="Genomic_DNA"/>
</dbReference>
<accession>A0A9P8ALE6</accession>
<dbReference type="GeneID" id="66106922"/>
<feature type="compositionally biased region" description="Polar residues" evidence="1">
    <location>
        <begin position="163"/>
        <end position="184"/>
    </location>
</feature>
<gene>
    <name evidence="2" type="ORF">BT62DRAFT_924538</name>
</gene>
<feature type="region of interest" description="Disordered" evidence="1">
    <location>
        <begin position="63"/>
        <end position="96"/>
    </location>
</feature>
<evidence type="ECO:0000256" key="1">
    <source>
        <dbReference type="SAM" id="MobiDB-lite"/>
    </source>
</evidence>
<organism evidence="2 3">
    <name type="scientific">Guyanagaster necrorhizus</name>
    <dbReference type="NCBI Taxonomy" id="856835"/>
    <lineage>
        <taxon>Eukaryota</taxon>
        <taxon>Fungi</taxon>
        <taxon>Dikarya</taxon>
        <taxon>Basidiomycota</taxon>
        <taxon>Agaricomycotina</taxon>
        <taxon>Agaricomycetes</taxon>
        <taxon>Agaricomycetidae</taxon>
        <taxon>Agaricales</taxon>
        <taxon>Marasmiineae</taxon>
        <taxon>Physalacriaceae</taxon>
        <taxon>Guyanagaster</taxon>
    </lineage>
</organism>